<feature type="transmembrane region" description="Helical" evidence="7">
    <location>
        <begin position="378"/>
        <end position="401"/>
    </location>
</feature>
<dbReference type="NCBIfam" id="NF004500">
    <property type="entry name" value="PRK05846.1-4"/>
    <property type="match status" value="1"/>
</dbReference>
<dbReference type="PRINTS" id="PR01437">
    <property type="entry name" value="NUOXDRDTASE4"/>
</dbReference>
<feature type="transmembrane region" description="Helical" evidence="7">
    <location>
        <begin position="117"/>
        <end position="135"/>
    </location>
</feature>
<evidence type="ECO:0000256" key="1">
    <source>
        <dbReference type="ARBA" id="ARBA00004127"/>
    </source>
</evidence>
<feature type="transmembrane region" description="Helical" evidence="7">
    <location>
        <begin position="35"/>
        <end position="54"/>
    </location>
</feature>
<feature type="domain" description="NADH:quinone oxidoreductase/Mrp antiporter transmembrane" evidence="8">
    <location>
        <begin position="135"/>
        <end position="420"/>
    </location>
</feature>
<dbReference type="Pfam" id="PF00361">
    <property type="entry name" value="Proton_antipo_M"/>
    <property type="match status" value="1"/>
</dbReference>
<reference evidence="10" key="1">
    <citation type="journal article" date="2019" name="Int. J. Syst. Evol. Microbiol.">
        <title>The Global Catalogue of Microorganisms (GCM) 10K type strain sequencing project: providing services to taxonomists for standard genome sequencing and annotation.</title>
        <authorList>
            <consortium name="The Broad Institute Genomics Platform"/>
            <consortium name="The Broad Institute Genome Sequencing Center for Infectious Disease"/>
            <person name="Wu L."/>
            <person name="Ma J."/>
        </authorList>
    </citation>
    <scope>NUCLEOTIDE SEQUENCE [LARGE SCALE GENOMIC DNA]</scope>
    <source>
        <strain evidence="10">JCM 15591</strain>
    </source>
</reference>
<feature type="transmembrane region" description="Helical" evidence="7">
    <location>
        <begin position="309"/>
        <end position="331"/>
    </location>
</feature>
<feature type="transmembrane region" description="Helical" evidence="7">
    <location>
        <begin position="217"/>
        <end position="239"/>
    </location>
</feature>
<dbReference type="NCBIfam" id="TIGR01972">
    <property type="entry name" value="NDH_I_M"/>
    <property type="match status" value="1"/>
</dbReference>
<keyword evidence="10" id="KW-1185">Reference proteome</keyword>
<comment type="caution">
    <text evidence="9">The sequence shown here is derived from an EMBL/GenBank/DDBJ whole genome shotgun (WGS) entry which is preliminary data.</text>
</comment>
<dbReference type="RefSeq" id="WP_344066288.1">
    <property type="nucleotide sequence ID" value="NZ_BAAAPN010000051.1"/>
</dbReference>
<feature type="transmembrane region" description="Helical" evidence="7">
    <location>
        <begin position="141"/>
        <end position="159"/>
    </location>
</feature>
<evidence type="ECO:0000256" key="5">
    <source>
        <dbReference type="ARBA" id="ARBA00023136"/>
    </source>
</evidence>
<feature type="transmembrane region" description="Helical" evidence="7">
    <location>
        <begin position="413"/>
        <end position="433"/>
    </location>
</feature>
<feature type="transmembrane region" description="Helical" evidence="7">
    <location>
        <begin position="6"/>
        <end position="28"/>
    </location>
</feature>
<feature type="transmembrane region" description="Helical" evidence="7">
    <location>
        <begin position="171"/>
        <end position="191"/>
    </location>
</feature>
<evidence type="ECO:0000313" key="9">
    <source>
        <dbReference type="EMBL" id="GAA1762799.1"/>
    </source>
</evidence>
<feature type="transmembrane region" description="Helical" evidence="7">
    <location>
        <begin position="337"/>
        <end position="358"/>
    </location>
</feature>
<feature type="transmembrane region" description="Helical" evidence="7">
    <location>
        <begin position="85"/>
        <end position="105"/>
    </location>
</feature>
<dbReference type="InterPro" id="IPR003918">
    <property type="entry name" value="NADH_UbQ_OxRdtase"/>
</dbReference>
<evidence type="ECO:0000256" key="3">
    <source>
        <dbReference type="ARBA" id="ARBA00022692"/>
    </source>
</evidence>
<dbReference type="PANTHER" id="PTHR43507">
    <property type="entry name" value="NADH-UBIQUINONE OXIDOREDUCTASE CHAIN 4"/>
    <property type="match status" value="1"/>
</dbReference>
<dbReference type="EMBL" id="BAAAPN010000051">
    <property type="protein sequence ID" value="GAA1762799.1"/>
    <property type="molecule type" value="Genomic_DNA"/>
</dbReference>
<name>A0ABP4X112_9MICO</name>
<dbReference type="PANTHER" id="PTHR43507:SF1">
    <property type="entry name" value="NADH-UBIQUINONE OXIDOREDUCTASE CHAIN 4"/>
    <property type="match status" value="1"/>
</dbReference>
<evidence type="ECO:0000256" key="4">
    <source>
        <dbReference type="ARBA" id="ARBA00022989"/>
    </source>
</evidence>
<evidence type="ECO:0000256" key="6">
    <source>
        <dbReference type="RuleBase" id="RU000320"/>
    </source>
</evidence>
<keyword evidence="3 6" id="KW-0812">Transmembrane</keyword>
<dbReference type="InterPro" id="IPR010227">
    <property type="entry name" value="NADH_Q_OxRdtase_chainM/4"/>
</dbReference>
<evidence type="ECO:0000256" key="7">
    <source>
        <dbReference type="SAM" id="Phobius"/>
    </source>
</evidence>
<dbReference type="InterPro" id="IPR001750">
    <property type="entry name" value="ND/Mrp_TM"/>
</dbReference>
<feature type="transmembrane region" description="Helical" evidence="7">
    <location>
        <begin position="280"/>
        <end position="302"/>
    </location>
</feature>
<gene>
    <name evidence="9" type="ORF">GCM10009810_22660</name>
</gene>
<organism evidence="9 10">
    <name type="scientific">Nostocoides vanveenii</name>
    <dbReference type="NCBI Taxonomy" id="330835"/>
    <lineage>
        <taxon>Bacteria</taxon>
        <taxon>Bacillati</taxon>
        <taxon>Actinomycetota</taxon>
        <taxon>Actinomycetes</taxon>
        <taxon>Micrococcales</taxon>
        <taxon>Intrasporangiaceae</taxon>
        <taxon>Nostocoides</taxon>
    </lineage>
</organism>
<feature type="transmembrane region" description="Helical" evidence="7">
    <location>
        <begin position="251"/>
        <end position="274"/>
    </location>
</feature>
<comment type="subcellular location">
    <subcellularLocation>
        <location evidence="1">Endomembrane system</location>
        <topology evidence="1">Multi-pass membrane protein</topology>
    </subcellularLocation>
    <subcellularLocation>
        <location evidence="6">Membrane</location>
        <topology evidence="6">Multi-pass membrane protein</topology>
    </subcellularLocation>
</comment>
<accession>A0ABP4X112</accession>
<keyword evidence="5 7" id="KW-0472">Membrane</keyword>
<dbReference type="Proteomes" id="UP001501475">
    <property type="component" value="Unassembled WGS sequence"/>
</dbReference>
<comment type="similarity">
    <text evidence="2">Belongs to the complex I subunit 4 family.</text>
</comment>
<sequence>MDNFPWLSVMLLVPLVGAALIAALPSALAARAKELALVFSLATLAVGVGAVLNFDANDFSAYQLTEVHTWISSFGASYALGVDGIALSLIVMATILAPVCILAAWNDVPEGGTREKNYFALLLLLLTFMVGVFAASDVFLFYVFFEAMLIPLYFLIGSYGGAGRQAAALKFILFSLAGGLVMLVAVIGLYFQGPRGDQGFLIQNLVGLPIDPTTQKWLFIGFFFAFAVKAPMWPVHTWLPDVAATATPATTTLLVSVLDKIGTYGMIRFCLQLFPDASEWATPVVIALAVVSIYYGAMCAIAQNDLMRLISYTSISHFGLMIMGIFALTTVSNAGAGIYMLNHGFSTAALFLIAGMLIARRRSGKISDFGGWQKVTPLIAGTFLVAGMASLALPGMGPFIGEFLVLNGTFQRYKGVAIVVTPIVVLAAIYILWMYKRMMTGPAAEGAAAADMGWREKFVVAPLILSLLFLGFYPKPALDLINPAVQRVLTEVGVSDPAPVVPATAITGSEK</sequence>
<evidence type="ECO:0000256" key="2">
    <source>
        <dbReference type="ARBA" id="ARBA00009025"/>
    </source>
</evidence>
<evidence type="ECO:0000313" key="10">
    <source>
        <dbReference type="Proteomes" id="UP001501475"/>
    </source>
</evidence>
<protein>
    <submittedName>
        <fullName evidence="9">NADH-quinone oxidoreductase subunit M</fullName>
    </submittedName>
</protein>
<keyword evidence="4 7" id="KW-1133">Transmembrane helix</keyword>
<evidence type="ECO:0000259" key="8">
    <source>
        <dbReference type="Pfam" id="PF00361"/>
    </source>
</evidence>
<proteinExistence type="inferred from homology"/>